<dbReference type="OrthoDB" id="75152at2759"/>
<name>A0A1V9Y6S6_9STRA</name>
<reference evidence="2 3" key="1">
    <citation type="journal article" date="2014" name="Genome Biol. Evol.">
        <title>The secreted proteins of Achlya hypogyna and Thraustotheca clavata identify the ancestral oomycete secretome and reveal gene acquisitions by horizontal gene transfer.</title>
        <authorList>
            <person name="Misner I."/>
            <person name="Blouin N."/>
            <person name="Leonard G."/>
            <person name="Richards T.A."/>
            <person name="Lane C.E."/>
        </authorList>
    </citation>
    <scope>NUCLEOTIDE SEQUENCE [LARGE SCALE GENOMIC DNA]</scope>
    <source>
        <strain evidence="2 3">ATCC 34112</strain>
    </source>
</reference>
<keyword evidence="3" id="KW-1185">Reference proteome</keyword>
<keyword evidence="1" id="KW-0812">Transmembrane</keyword>
<feature type="transmembrane region" description="Helical" evidence="1">
    <location>
        <begin position="20"/>
        <end position="41"/>
    </location>
</feature>
<comment type="caution">
    <text evidence="2">The sequence shown here is derived from an EMBL/GenBank/DDBJ whole genome shotgun (WGS) entry which is preliminary data.</text>
</comment>
<proteinExistence type="predicted"/>
<keyword evidence="1" id="KW-0472">Membrane</keyword>
<feature type="transmembrane region" description="Helical" evidence="1">
    <location>
        <begin position="62"/>
        <end position="80"/>
    </location>
</feature>
<dbReference type="Proteomes" id="UP000243217">
    <property type="component" value="Unassembled WGS sequence"/>
</dbReference>
<feature type="transmembrane region" description="Helical" evidence="1">
    <location>
        <begin position="86"/>
        <end position="104"/>
    </location>
</feature>
<evidence type="ECO:0000313" key="3">
    <source>
        <dbReference type="Proteomes" id="UP000243217"/>
    </source>
</evidence>
<dbReference type="Gene3D" id="1.20.1740.10">
    <property type="entry name" value="Amino acid/polyamine transporter I"/>
    <property type="match status" value="1"/>
</dbReference>
<organism evidence="2 3">
    <name type="scientific">Thraustotheca clavata</name>
    <dbReference type="NCBI Taxonomy" id="74557"/>
    <lineage>
        <taxon>Eukaryota</taxon>
        <taxon>Sar</taxon>
        <taxon>Stramenopiles</taxon>
        <taxon>Oomycota</taxon>
        <taxon>Saprolegniomycetes</taxon>
        <taxon>Saprolegniales</taxon>
        <taxon>Achlyaceae</taxon>
        <taxon>Thraustotheca</taxon>
    </lineage>
</organism>
<feature type="non-terminal residue" evidence="2">
    <location>
        <position position="1"/>
    </location>
</feature>
<accession>A0A1V9Y6S6</accession>
<evidence type="ECO:0000256" key="1">
    <source>
        <dbReference type="SAM" id="Phobius"/>
    </source>
</evidence>
<dbReference type="AlphaFoldDB" id="A0A1V9Y6S6"/>
<protein>
    <submittedName>
        <fullName evidence="2">Amino Acid-Polyamine-Organocation (APC) Family</fullName>
    </submittedName>
</protein>
<evidence type="ECO:0000313" key="2">
    <source>
        <dbReference type="EMBL" id="OQR81417.1"/>
    </source>
</evidence>
<keyword evidence="1" id="KW-1133">Transmembrane helix</keyword>
<dbReference type="EMBL" id="JNBS01004999">
    <property type="protein sequence ID" value="OQR81417.1"/>
    <property type="molecule type" value="Genomic_DNA"/>
</dbReference>
<gene>
    <name evidence="2" type="ORF">THRCLA_23380</name>
</gene>
<dbReference type="STRING" id="74557.A0A1V9Y6S6"/>
<sequence>AILAYITCLVVNFYPDVTNYIFNTCVLSAMSAYSTQCYGYIYLRRNFKNLDRKYNSPFGIPGAIFAMAVWATVVISVLAFQDDNGVAFGIFVIIGMFSLLYYHVYGKHHQGFSEEEKVLFITHVAKFNAAKKYRTSTRAIPQSLTKRLSLSIFKSFKSSTRKVIVQT</sequence>